<name>A0ACA9U5S7_BIOOC</name>
<dbReference type="Proteomes" id="UP000836387">
    <property type="component" value="Unassembled WGS sequence"/>
</dbReference>
<dbReference type="EMBL" id="CADEHS020000014">
    <property type="protein sequence ID" value="CAG9948139.1"/>
    <property type="molecule type" value="Genomic_DNA"/>
</dbReference>
<proteinExistence type="predicted"/>
<evidence type="ECO:0000313" key="1">
    <source>
        <dbReference type="EMBL" id="CAG9948139.1"/>
    </source>
</evidence>
<reference evidence="1" key="2">
    <citation type="submission" date="2021-10" db="EMBL/GenBank/DDBJ databases">
        <authorList>
            <person name="Piombo E."/>
        </authorList>
    </citation>
    <scope>NUCLEOTIDE SEQUENCE</scope>
</reference>
<gene>
    <name evidence="1" type="ORF">CRV2_00013679</name>
</gene>
<sequence>MWKIARRLLLLVCLLCTVSCHQKKHGHYHVVLKDHPETKLHDHICWVNKINQDSGSGHFGVKSYYECSIGKGYFAHLSDKIAKDIEESDEVLHIVQQSTLSFTSAPSKEDIIVDDKMDPKNWALTAISSSNPPKRKNEYKYHKSQATGTYIYIVDSGIQSDDREFEGRVVHGYGYADPYDLQSATNGGDLSHGTFVAGIAGGVRHGVAKNTTLVDVKIGADFFPGHELWDSKAVEGICWAADHILQHKRTKKSVINFTVDLPNELCPVFHWWLRNMAKDGITVVSAAGNNGIDVKDNCMGSPDIITVGAYDKDFNAWNFSNYGTGVDIWAPGVNVRSVLSQAVLDKKGHRPWPKDTEDGTSFAAPHVAGIIAGWMGETEEGLSPVEVREKLDELSLRRFLKPGDLIRAKVPEKERNYRLANSRIAYNGADGPGEEGKEKEGEEDID</sequence>
<keyword evidence="2" id="KW-1185">Reference proteome</keyword>
<evidence type="ECO:0000313" key="2">
    <source>
        <dbReference type="Proteomes" id="UP000836387"/>
    </source>
</evidence>
<organism evidence="1 2">
    <name type="scientific">Clonostachys rosea f. rosea IK726</name>
    <dbReference type="NCBI Taxonomy" id="1349383"/>
    <lineage>
        <taxon>Eukaryota</taxon>
        <taxon>Fungi</taxon>
        <taxon>Dikarya</taxon>
        <taxon>Ascomycota</taxon>
        <taxon>Pezizomycotina</taxon>
        <taxon>Sordariomycetes</taxon>
        <taxon>Hypocreomycetidae</taxon>
        <taxon>Hypocreales</taxon>
        <taxon>Bionectriaceae</taxon>
        <taxon>Clonostachys</taxon>
    </lineage>
</organism>
<protein>
    <submittedName>
        <fullName evidence="1">Uncharacterized protein</fullName>
    </submittedName>
</protein>
<reference evidence="1" key="1">
    <citation type="submission" date="2020-04" db="EMBL/GenBank/DDBJ databases">
        <authorList>
            <person name="Broberg M."/>
        </authorList>
    </citation>
    <scope>NUCLEOTIDE SEQUENCE</scope>
</reference>
<accession>A0ACA9U5S7</accession>
<comment type="caution">
    <text evidence="1">The sequence shown here is derived from an EMBL/GenBank/DDBJ whole genome shotgun (WGS) entry which is preliminary data.</text>
</comment>